<dbReference type="AlphaFoldDB" id="A0A3N5ZAS9"/>
<evidence type="ECO:0000313" key="3">
    <source>
        <dbReference type="Proteomes" id="UP000275281"/>
    </source>
</evidence>
<proteinExistence type="predicted"/>
<protein>
    <submittedName>
        <fullName evidence="2">Sel1 repeat family protein</fullName>
    </submittedName>
</protein>
<evidence type="ECO:0000313" key="2">
    <source>
        <dbReference type="EMBL" id="RPJ68254.1"/>
    </source>
</evidence>
<organism evidence="2 3">
    <name type="scientific">Alteromonas sediminis</name>
    <dbReference type="NCBI Taxonomy" id="2259342"/>
    <lineage>
        <taxon>Bacteria</taxon>
        <taxon>Pseudomonadati</taxon>
        <taxon>Pseudomonadota</taxon>
        <taxon>Gammaproteobacteria</taxon>
        <taxon>Alteromonadales</taxon>
        <taxon>Alteromonadaceae</taxon>
        <taxon>Alteromonas/Salinimonas group</taxon>
        <taxon>Alteromonas</taxon>
    </lineage>
</organism>
<reference evidence="2 3" key="1">
    <citation type="submission" date="2018-11" db="EMBL/GenBank/DDBJ databases">
        <authorList>
            <person name="Ye M.-Q."/>
            <person name="Du Z.-J."/>
        </authorList>
    </citation>
    <scope>NUCLEOTIDE SEQUENCE [LARGE SCALE GENOMIC DNA]</scope>
    <source>
        <strain evidence="2 3">U0105</strain>
    </source>
</reference>
<dbReference type="Proteomes" id="UP000275281">
    <property type="component" value="Unassembled WGS sequence"/>
</dbReference>
<dbReference type="SUPFAM" id="SSF81901">
    <property type="entry name" value="HCP-like"/>
    <property type="match status" value="2"/>
</dbReference>
<dbReference type="InterPro" id="IPR011990">
    <property type="entry name" value="TPR-like_helical_dom_sf"/>
</dbReference>
<feature type="chain" id="PRO_5018276259" evidence="1">
    <location>
        <begin position="26"/>
        <end position="471"/>
    </location>
</feature>
<keyword evidence="1" id="KW-0732">Signal</keyword>
<dbReference type="PANTHER" id="PTHR11102:SF160">
    <property type="entry name" value="ERAD-ASSOCIATED E3 UBIQUITIN-PROTEIN LIGASE COMPONENT HRD3"/>
    <property type="match status" value="1"/>
</dbReference>
<dbReference type="PANTHER" id="PTHR11102">
    <property type="entry name" value="SEL-1-LIKE PROTEIN"/>
    <property type="match status" value="1"/>
</dbReference>
<dbReference type="Pfam" id="PF08238">
    <property type="entry name" value="Sel1"/>
    <property type="match status" value="7"/>
</dbReference>
<dbReference type="InterPro" id="IPR006597">
    <property type="entry name" value="Sel1-like"/>
</dbReference>
<dbReference type="SMART" id="SM00671">
    <property type="entry name" value="SEL1"/>
    <property type="match status" value="7"/>
</dbReference>
<feature type="signal peptide" evidence="1">
    <location>
        <begin position="1"/>
        <end position="25"/>
    </location>
</feature>
<accession>A0A3N5ZAS9</accession>
<keyword evidence="3" id="KW-1185">Reference proteome</keyword>
<dbReference type="RefSeq" id="WP_124026256.1">
    <property type="nucleotide sequence ID" value="NZ_JBHRSN010000005.1"/>
</dbReference>
<comment type="caution">
    <text evidence="2">The sequence shown here is derived from an EMBL/GenBank/DDBJ whole genome shotgun (WGS) entry which is preliminary data.</text>
</comment>
<dbReference type="EMBL" id="RPOK01000001">
    <property type="protein sequence ID" value="RPJ68254.1"/>
    <property type="molecule type" value="Genomic_DNA"/>
</dbReference>
<name>A0A3N5ZAS9_9ALTE</name>
<dbReference type="InterPro" id="IPR050767">
    <property type="entry name" value="Sel1_AlgK"/>
</dbReference>
<sequence>MSTNITKLQCIIAAALLFTSQWCFANLEDCSDIKLGGGDSSKELDPVVIEKFKNQLIRCAESGHEVSMLFLIASYTEGHPELNIEKDHNKLLKLLETDARRGNSDAQDILVQLYTDDEFLKLTNESQESARYKAYMWYYASLASNQNSVRKFKAITLLEEQMSPEQVNRAIVEASDIHLANFQRNGAKVYHQLGRKYFEGKVVKKDLEKAHDNFLKAAKHGYSYSQNTLGKHYTQGTGYVAIDVSEGMRWYEKSAEQGNSYAMFELGKLHLHGSHVDQNIPRAIQYIATAAEKGVDDAKVLLGEFYVNGTHVEKDVKRAFQLFESAAKARHAQAQYYLGHSYKLGMAVQKDIQEAYKWYLKSAKAGYAAAQYSMGVVKQKGNTEANIAIARVEALEWYSKAAEQGHARARFNLGVIYAEGGGGVEKDLFKAYKEVLLSGVEHTYKEPVLQSITQQMSQAELEKVGVLLESL</sequence>
<gene>
    <name evidence="2" type="ORF">DRW07_02270</name>
</gene>
<evidence type="ECO:0000256" key="1">
    <source>
        <dbReference type="SAM" id="SignalP"/>
    </source>
</evidence>
<dbReference type="Gene3D" id="1.25.40.10">
    <property type="entry name" value="Tetratricopeptide repeat domain"/>
    <property type="match status" value="2"/>
</dbReference>
<dbReference type="OrthoDB" id="6687494at2"/>